<name>A0A5N7BKY7_9EURO</name>
<keyword evidence="1" id="KW-0732">Signal</keyword>
<dbReference type="Proteomes" id="UP000326198">
    <property type="component" value="Unassembled WGS sequence"/>
</dbReference>
<keyword evidence="3" id="KW-1185">Reference proteome</keyword>
<gene>
    <name evidence="2" type="ORF">BDV26DRAFT_4248</name>
</gene>
<sequence length="116" mass="12439">MKSGVFSILVLATSTVVLGRYGSAYNTSDIPEILITPPNDDRVGGHNIIRPHTSNVGQDKAVYGICKPREPKPACRAQIGKRSAVIKCHNKCTEGSCVLDSSQLDGEANCSVRKQV</sequence>
<evidence type="ECO:0000313" key="2">
    <source>
        <dbReference type="EMBL" id="KAE8382449.1"/>
    </source>
</evidence>
<feature type="signal peptide" evidence="1">
    <location>
        <begin position="1"/>
        <end position="19"/>
    </location>
</feature>
<organism evidence="2 3">
    <name type="scientific">Aspergillus bertholletiae</name>
    <dbReference type="NCBI Taxonomy" id="1226010"/>
    <lineage>
        <taxon>Eukaryota</taxon>
        <taxon>Fungi</taxon>
        <taxon>Dikarya</taxon>
        <taxon>Ascomycota</taxon>
        <taxon>Pezizomycotina</taxon>
        <taxon>Eurotiomycetes</taxon>
        <taxon>Eurotiomycetidae</taxon>
        <taxon>Eurotiales</taxon>
        <taxon>Aspergillaceae</taxon>
        <taxon>Aspergillus</taxon>
        <taxon>Aspergillus subgen. Circumdati</taxon>
    </lineage>
</organism>
<reference evidence="2 3" key="1">
    <citation type="submission" date="2019-04" db="EMBL/GenBank/DDBJ databases">
        <title>Friends and foes A comparative genomics studyof 23 Aspergillus species from section Flavi.</title>
        <authorList>
            <consortium name="DOE Joint Genome Institute"/>
            <person name="Kjaerbolling I."/>
            <person name="Vesth T."/>
            <person name="Frisvad J.C."/>
            <person name="Nybo J.L."/>
            <person name="Theobald S."/>
            <person name="Kildgaard S."/>
            <person name="Isbrandt T."/>
            <person name="Kuo A."/>
            <person name="Sato A."/>
            <person name="Lyhne E.K."/>
            <person name="Kogle M.E."/>
            <person name="Wiebenga A."/>
            <person name="Kun R.S."/>
            <person name="Lubbers R.J."/>
            <person name="Makela M.R."/>
            <person name="Barry K."/>
            <person name="Chovatia M."/>
            <person name="Clum A."/>
            <person name="Daum C."/>
            <person name="Haridas S."/>
            <person name="He G."/>
            <person name="LaButti K."/>
            <person name="Lipzen A."/>
            <person name="Mondo S."/>
            <person name="Riley R."/>
            <person name="Salamov A."/>
            <person name="Simmons B.A."/>
            <person name="Magnuson J.K."/>
            <person name="Henrissat B."/>
            <person name="Mortensen U.H."/>
            <person name="Larsen T.O."/>
            <person name="Devries R.P."/>
            <person name="Grigoriev I.V."/>
            <person name="Machida M."/>
            <person name="Baker S.E."/>
            <person name="Andersen M.R."/>
        </authorList>
    </citation>
    <scope>NUCLEOTIDE SEQUENCE [LARGE SCALE GENOMIC DNA]</scope>
    <source>
        <strain evidence="2 3">IBT 29228</strain>
    </source>
</reference>
<dbReference type="EMBL" id="ML736162">
    <property type="protein sequence ID" value="KAE8382449.1"/>
    <property type="molecule type" value="Genomic_DNA"/>
</dbReference>
<feature type="chain" id="PRO_5025064713" description="Secreted protein" evidence="1">
    <location>
        <begin position="20"/>
        <end position="116"/>
    </location>
</feature>
<protein>
    <recommendedName>
        <fullName evidence="4">Secreted protein</fullName>
    </recommendedName>
</protein>
<proteinExistence type="predicted"/>
<dbReference type="AlphaFoldDB" id="A0A5N7BKY7"/>
<evidence type="ECO:0000256" key="1">
    <source>
        <dbReference type="SAM" id="SignalP"/>
    </source>
</evidence>
<accession>A0A5N7BKY7</accession>
<evidence type="ECO:0000313" key="3">
    <source>
        <dbReference type="Proteomes" id="UP000326198"/>
    </source>
</evidence>
<dbReference type="OrthoDB" id="4497842at2759"/>
<evidence type="ECO:0008006" key="4">
    <source>
        <dbReference type="Google" id="ProtNLM"/>
    </source>
</evidence>